<evidence type="ECO:0000313" key="1">
    <source>
        <dbReference type="EMBL" id="KAF2621123.1"/>
    </source>
</evidence>
<dbReference type="EMBL" id="MU006762">
    <property type="protein sequence ID" value="KAF2621123.1"/>
    <property type="molecule type" value="Genomic_DNA"/>
</dbReference>
<gene>
    <name evidence="1" type="ORF">BU25DRAFT_416372</name>
</gene>
<protein>
    <submittedName>
        <fullName evidence="1">Uncharacterized protein</fullName>
    </submittedName>
</protein>
<organism evidence="1 2">
    <name type="scientific">Macroventuria anomochaeta</name>
    <dbReference type="NCBI Taxonomy" id="301207"/>
    <lineage>
        <taxon>Eukaryota</taxon>
        <taxon>Fungi</taxon>
        <taxon>Dikarya</taxon>
        <taxon>Ascomycota</taxon>
        <taxon>Pezizomycotina</taxon>
        <taxon>Dothideomycetes</taxon>
        <taxon>Pleosporomycetidae</taxon>
        <taxon>Pleosporales</taxon>
        <taxon>Pleosporineae</taxon>
        <taxon>Didymellaceae</taxon>
        <taxon>Macroventuria</taxon>
    </lineage>
</organism>
<proteinExistence type="predicted"/>
<reference evidence="1" key="1">
    <citation type="journal article" date="2020" name="Stud. Mycol.">
        <title>101 Dothideomycetes genomes: a test case for predicting lifestyles and emergence of pathogens.</title>
        <authorList>
            <person name="Haridas S."/>
            <person name="Albert R."/>
            <person name="Binder M."/>
            <person name="Bloem J."/>
            <person name="Labutti K."/>
            <person name="Salamov A."/>
            <person name="Andreopoulos B."/>
            <person name="Baker S."/>
            <person name="Barry K."/>
            <person name="Bills G."/>
            <person name="Bluhm B."/>
            <person name="Cannon C."/>
            <person name="Castanera R."/>
            <person name="Culley D."/>
            <person name="Daum C."/>
            <person name="Ezra D."/>
            <person name="Gonzalez J."/>
            <person name="Henrissat B."/>
            <person name="Kuo A."/>
            <person name="Liang C."/>
            <person name="Lipzen A."/>
            <person name="Lutzoni F."/>
            <person name="Magnuson J."/>
            <person name="Mondo S."/>
            <person name="Nolan M."/>
            <person name="Ohm R."/>
            <person name="Pangilinan J."/>
            <person name="Park H.-J."/>
            <person name="Ramirez L."/>
            <person name="Alfaro M."/>
            <person name="Sun H."/>
            <person name="Tritt A."/>
            <person name="Yoshinaga Y."/>
            <person name="Zwiers L.-H."/>
            <person name="Turgeon B."/>
            <person name="Goodwin S."/>
            <person name="Spatafora J."/>
            <person name="Crous P."/>
            <person name="Grigoriev I."/>
        </authorList>
    </citation>
    <scope>NUCLEOTIDE SEQUENCE</scope>
    <source>
        <strain evidence="1">CBS 525.71</strain>
    </source>
</reference>
<dbReference type="Proteomes" id="UP000799754">
    <property type="component" value="Unassembled WGS sequence"/>
</dbReference>
<sequence length="177" mass="19748">MATTRGGEAWHPLKRETLLQQPCMAYVVYSSTPKASPPFQQDLQATTFCAQTLEVQLFMPQTNHHGCCTTITTVMSPEHQDTVIDGSMHASAQCTRQLSARVGSMHAITITHIFPQHHNSTKSCLFLMRLKQHVQLHLANRPATKNSLIRWGSCGSCCCAMIEALLWVIFHNTLDIS</sequence>
<accession>A0ACB6RH02</accession>
<evidence type="ECO:0000313" key="2">
    <source>
        <dbReference type="Proteomes" id="UP000799754"/>
    </source>
</evidence>
<name>A0ACB6RH02_9PLEO</name>
<keyword evidence="2" id="KW-1185">Reference proteome</keyword>
<comment type="caution">
    <text evidence="1">The sequence shown here is derived from an EMBL/GenBank/DDBJ whole genome shotgun (WGS) entry which is preliminary data.</text>
</comment>